<evidence type="ECO:0000259" key="2">
    <source>
        <dbReference type="PROSITE" id="PS50994"/>
    </source>
</evidence>
<feature type="region of interest" description="Disordered" evidence="1">
    <location>
        <begin position="188"/>
        <end position="227"/>
    </location>
</feature>
<dbReference type="Gene3D" id="3.30.420.10">
    <property type="entry name" value="Ribonuclease H-like superfamily/Ribonuclease H"/>
    <property type="match status" value="1"/>
</dbReference>
<dbReference type="PANTHER" id="PTHR37984">
    <property type="entry name" value="PROTEIN CBG26694"/>
    <property type="match status" value="1"/>
</dbReference>
<dbReference type="InterPro" id="IPR001584">
    <property type="entry name" value="Integrase_cat-core"/>
</dbReference>
<reference evidence="3" key="1">
    <citation type="submission" date="2024-04" db="EMBL/GenBank/DDBJ databases">
        <authorList>
            <consortium name="Molecular Ecology Group"/>
        </authorList>
    </citation>
    <scope>NUCLEOTIDE SEQUENCE</scope>
</reference>
<evidence type="ECO:0000256" key="1">
    <source>
        <dbReference type="SAM" id="MobiDB-lite"/>
    </source>
</evidence>
<dbReference type="GO" id="GO:0015074">
    <property type="term" value="P:DNA integration"/>
    <property type="evidence" value="ECO:0007669"/>
    <property type="project" value="InterPro"/>
</dbReference>
<sequence length="227" mass="26726">MRSVARKFKIKHFKITAYRPQANGSVERSHHVLWEYLKLYVYKNNDWDKYLKLTSFSCNTSVHEDTRFTPHKLVFGKLARTPSSDPDVTDITDESYANYLTNLFNKIANTQGIARENLIAAKQRSKMYYDRKVNVHRFKIGNNVYHLKEPNKRKLCNQYIGPYKIVEVLRNHNVKLAISKTKTKIVHEDKIKPSPHRAPTTKNPHSEDEKYNPDTRTEDRTVPRRLP</sequence>
<dbReference type="PANTHER" id="PTHR37984:SF5">
    <property type="entry name" value="PROTEIN NYNRIN-LIKE"/>
    <property type="match status" value="1"/>
</dbReference>
<dbReference type="GO" id="GO:0003676">
    <property type="term" value="F:nucleic acid binding"/>
    <property type="evidence" value="ECO:0007669"/>
    <property type="project" value="InterPro"/>
</dbReference>
<dbReference type="SUPFAM" id="SSF53098">
    <property type="entry name" value="Ribonuclease H-like"/>
    <property type="match status" value="1"/>
</dbReference>
<evidence type="ECO:0000313" key="3">
    <source>
        <dbReference type="EMBL" id="CAL1672025.1"/>
    </source>
</evidence>
<feature type="domain" description="Integrase catalytic" evidence="2">
    <location>
        <begin position="1"/>
        <end position="78"/>
    </location>
</feature>
<protein>
    <recommendedName>
        <fullName evidence="2">Integrase catalytic domain-containing protein</fullName>
    </recommendedName>
</protein>
<proteinExistence type="predicted"/>
<organism evidence="3 4">
    <name type="scientific">Lasius platythorax</name>
    <dbReference type="NCBI Taxonomy" id="488582"/>
    <lineage>
        <taxon>Eukaryota</taxon>
        <taxon>Metazoa</taxon>
        <taxon>Ecdysozoa</taxon>
        <taxon>Arthropoda</taxon>
        <taxon>Hexapoda</taxon>
        <taxon>Insecta</taxon>
        <taxon>Pterygota</taxon>
        <taxon>Neoptera</taxon>
        <taxon>Endopterygota</taxon>
        <taxon>Hymenoptera</taxon>
        <taxon>Apocrita</taxon>
        <taxon>Aculeata</taxon>
        <taxon>Formicoidea</taxon>
        <taxon>Formicidae</taxon>
        <taxon>Formicinae</taxon>
        <taxon>Lasius</taxon>
        <taxon>Lasius</taxon>
    </lineage>
</organism>
<dbReference type="Proteomes" id="UP001497644">
    <property type="component" value="Unassembled WGS sequence"/>
</dbReference>
<keyword evidence="4" id="KW-1185">Reference proteome</keyword>
<dbReference type="InterPro" id="IPR050951">
    <property type="entry name" value="Retrovirus_Pol_polyprotein"/>
</dbReference>
<evidence type="ECO:0000313" key="4">
    <source>
        <dbReference type="Proteomes" id="UP001497644"/>
    </source>
</evidence>
<comment type="caution">
    <text evidence="3">The sequence shown here is derived from an EMBL/GenBank/DDBJ whole genome shotgun (WGS) entry which is preliminary data.</text>
</comment>
<dbReference type="InterPro" id="IPR012337">
    <property type="entry name" value="RNaseH-like_sf"/>
</dbReference>
<accession>A0AAV2MXL7</accession>
<dbReference type="AlphaFoldDB" id="A0AAV2MXL7"/>
<dbReference type="PROSITE" id="PS50994">
    <property type="entry name" value="INTEGRASE"/>
    <property type="match status" value="1"/>
</dbReference>
<gene>
    <name evidence="3" type="ORF">LPLAT_LOCUS5433</name>
</gene>
<dbReference type="EMBL" id="CAXIPU020000435">
    <property type="protein sequence ID" value="CAL1672025.1"/>
    <property type="molecule type" value="Genomic_DNA"/>
</dbReference>
<feature type="compositionally biased region" description="Basic and acidic residues" evidence="1">
    <location>
        <begin position="204"/>
        <end position="227"/>
    </location>
</feature>
<dbReference type="InterPro" id="IPR036397">
    <property type="entry name" value="RNaseH_sf"/>
</dbReference>
<name>A0AAV2MXL7_9HYME</name>